<dbReference type="Proteomes" id="UP000004893">
    <property type="component" value="Unassembled WGS sequence"/>
</dbReference>
<evidence type="ECO:0000313" key="3">
    <source>
        <dbReference type="Proteomes" id="UP000004893"/>
    </source>
</evidence>
<reference evidence="2" key="1">
    <citation type="submission" date="2009-02" db="EMBL/GenBank/DDBJ databases">
        <authorList>
            <person name="Fulton L."/>
            <person name="Clifton S."/>
            <person name="Fulton B."/>
            <person name="Xu J."/>
            <person name="Minx P."/>
            <person name="Pepin K.H."/>
            <person name="Johnson M."/>
            <person name="Bhonagiri V."/>
            <person name="Nash W.E."/>
            <person name="Mardis E.R."/>
            <person name="Wilson R.K."/>
        </authorList>
    </citation>
    <scope>NUCLEOTIDE SEQUENCE [LARGE SCALE GENOMIC DNA]</scope>
    <source>
        <strain evidence="2">DSM 15053</strain>
    </source>
</reference>
<comment type="caution">
    <text evidence="2">The sequence shown here is derived from an EMBL/GenBank/DDBJ whole genome shotgun (WGS) entry which is preliminary data.</text>
</comment>
<evidence type="ECO:0000259" key="1">
    <source>
        <dbReference type="Pfam" id="PF13840"/>
    </source>
</evidence>
<dbReference type="AlphaFoldDB" id="C0C2U5"/>
<organism evidence="2 3">
    <name type="scientific">[Clostridium] hylemonae DSM 15053</name>
    <dbReference type="NCBI Taxonomy" id="553973"/>
    <lineage>
        <taxon>Bacteria</taxon>
        <taxon>Bacillati</taxon>
        <taxon>Bacillota</taxon>
        <taxon>Clostridia</taxon>
        <taxon>Lachnospirales</taxon>
        <taxon>Lachnospiraceae</taxon>
    </lineage>
</organism>
<dbReference type="SUPFAM" id="SSF55021">
    <property type="entry name" value="ACT-like"/>
    <property type="match status" value="2"/>
</dbReference>
<keyword evidence="3" id="KW-1185">Reference proteome</keyword>
<dbReference type="Gene3D" id="3.30.2130.10">
    <property type="entry name" value="VC0802-like"/>
    <property type="match status" value="1"/>
</dbReference>
<dbReference type="STRING" id="553973.CLOHYLEM_06401"/>
<protein>
    <recommendedName>
        <fullName evidence="1">CASTOR ACT domain-containing protein</fullName>
    </recommendedName>
</protein>
<dbReference type="InterPro" id="IPR016540">
    <property type="entry name" value="UCP008459"/>
</dbReference>
<dbReference type="InterPro" id="IPR045865">
    <property type="entry name" value="ACT-like_dom_sf"/>
</dbReference>
<dbReference type="HOGENOM" id="CLU_130568_2_1_9"/>
<accession>C0C2U5</accession>
<dbReference type="PIRSF" id="PIRSF008459">
    <property type="entry name" value="UCP008459"/>
    <property type="match status" value="1"/>
</dbReference>
<feature type="domain" description="CASTOR ACT" evidence="1">
    <location>
        <begin position="34"/>
        <end position="94"/>
    </location>
</feature>
<reference evidence="2" key="2">
    <citation type="submission" date="2013-06" db="EMBL/GenBank/DDBJ databases">
        <title>Draft genome sequence of Clostridium hylemonae (DSM 15053).</title>
        <authorList>
            <person name="Sudarsanam P."/>
            <person name="Ley R."/>
            <person name="Guruge J."/>
            <person name="Turnbaugh P.J."/>
            <person name="Mahowald M."/>
            <person name="Liep D."/>
            <person name="Gordon J."/>
        </authorList>
    </citation>
    <scope>NUCLEOTIDE SEQUENCE</scope>
    <source>
        <strain evidence="2">DSM 15053</strain>
    </source>
</reference>
<proteinExistence type="predicted"/>
<dbReference type="InterPro" id="IPR027795">
    <property type="entry name" value="CASTOR_ACT_dom"/>
</dbReference>
<evidence type="ECO:0000313" key="2">
    <source>
        <dbReference type="EMBL" id="EEG73456.1"/>
    </source>
</evidence>
<dbReference type="EMBL" id="ABYI02000024">
    <property type="protein sequence ID" value="EEG73456.1"/>
    <property type="molecule type" value="Genomic_DNA"/>
</dbReference>
<gene>
    <name evidence="2" type="ORF">CLOHYLEM_06401</name>
</gene>
<dbReference type="Pfam" id="PF13840">
    <property type="entry name" value="ACT_7"/>
    <property type="match status" value="1"/>
</dbReference>
<dbReference type="eggNOG" id="COG3603">
    <property type="taxonomic scope" value="Bacteria"/>
</dbReference>
<sequence>MKFDSEYSFISKTDEENSLVCITKDVPSNTTRRDDGWKAFRIQGMLDFSLIGILSKISGILAENKIGIFAISTFNTDYVLTKRENYERALDVLNHAGYKIEE</sequence>
<name>C0C2U5_9FIRM</name>